<dbReference type="SFLD" id="SFLDF00027">
    <property type="entry name" value="p-type_atpase"/>
    <property type="match status" value="1"/>
</dbReference>
<dbReference type="InterPro" id="IPR001757">
    <property type="entry name" value="P_typ_ATPase"/>
</dbReference>
<dbReference type="SFLD" id="SFLDS00003">
    <property type="entry name" value="Haloacid_Dehalogenase"/>
    <property type="match status" value="1"/>
</dbReference>
<reference evidence="19" key="1">
    <citation type="submission" date="2017-02" db="EMBL/GenBank/DDBJ databases">
        <authorList>
            <person name="Varghese N."/>
            <person name="Submissions S."/>
        </authorList>
    </citation>
    <scope>NUCLEOTIDE SEQUENCE [LARGE SCALE GENOMIC DNA]</scope>
    <source>
        <strain evidence="19">ATCC 25662</strain>
    </source>
</reference>
<dbReference type="Gene3D" id="2.70.150.10">
    <property type="entry name" value="Calcium-transporting ATPase, cytoplasmic transduction domain A"/>
    <property type="match status" value="1"/>
</dbReference>
<feature type="transmembrane region" description="Helical" evidence="16">
    <location>
        <begin position="651"/>
        <end position="677"/>
    </location>
</feature>
<dbReference type="GO" id="GO:0008556">
    <property type="term" value="F:P-type potassium transmembrane transporter activity"/>
    <property type="evidence" value="ECO:0007669"/>
    <property type="project" value="UniProtKB-UniRule"/>
</dbReference>
<dbReference type="FunFam" id="2.70.150.10:FF:000033">
    <property type="entry name" value="Potassium-transporting ATPase ATP-binding subunit"/>
    <property type="match status" value="1"/>
</dbReference>
<evidence type="ECO:0000256" key="14">
    <source>
        <dbReference type="ARBA" id="ARBA00023065"/>
    </source>
</evidence>
<dbReference type="Pfam" id="PF00702">
    <property type="entry name" value="Hydrolase"/>
    <property type="match status" value="1"/>
</dbReference>
<feature type="transmembrane region" description="Helical" evidence="16">
    <location>
        <begin position="63"/>
        <end position="84"/>
    </location>
</feature>
<keyword evidence="10 16" id="KW-0460">Magnesium</keyword>
<dbReference type="AlphaFoldDB" id="A0A1T4LGT7"/>
<keyword evidence="8 16" id="KW-0547">Nucleotide-binding</keyword>
<feature type="binding site" evidence="16">
    <location>
        <position position="392"/>
    </location>
    <ligand>
        <name>ATP</name>
        <dbReference type="ChEBI" id="CHEBI:30616"/>
    </ligand>
</feature>
<keyword evidence="5 16" id="KW-0597">Phosphoprotein</keyword>
<dbReference type="Proteomes" id="UP000243297">
    <property type="component" value="Unassembled WGS sequence"/>
</dbReference>
<dbReference type="NCBIfam" id="TIGR01494">
    <property type="entry name" value="ATPase_P-type"/>
    <property type="match status" value="2"/>
</dbReference>
<keyword evidence="6 16" id="KW-0812">Transmembrane</keyword>
<dbReference type="GO" id="GO:0000287">
    <property type="term" value="F:magnesium ion binding"/>
    <property type="evidence" value="ECO:0007669"/>
    <property type="project" value="UniProtKB-UniRule"/>
</dbReference>
<evidence type="ECO:0000256" key="15">
    <source>
        <dbReference type="ARBA" id="ARBA00023136"/>
    </source>
</evidence>
<dbReference type="PANTHER" id="PTHR43743">
    <property type="entry name" value="POTASSIUM-TRANSPORTING ATPASE ATP-BINDING SUBUNIT"/>
    <property type="match status" value="1"/>
</dbReference>
<feature type="active site" description="4-aspartylphosphate intermediate" evidence="16">
    <location>
        <position position="306"/>
    </location>
</feature>
<dbReference type="SUPFAM" id="SSF56784">
    <property type="entry name" value="HAD-like"/>
    <property type="match status" value="1"/>
</dbReference>
<evidence type="ECO:0000259" key="17">
    <source>
        <dbReference type="Pfam" id="PF00122"/>
    </source>
</evidence>
<feature type="binding site" evidence="16">
    <location>
        <position position="515"/>
    </location>
    <ligand>
        <name>Mg(2+)</name>
        <dbReference type="ChEBI" id="CHEBI:18420"/>
    </ligand>
</feature>
<comment type="similarity">
    <text evidence="16">Belongs to the cation transport ATPase (P-type) (TC 3.A.3) family. Type IA subfamily.</text>
</comment>
<accession>A0A1T4LGT7</accession>
<dbReference type="InterPro" id="IPR036412">
    <property type="entry name" value="HAD-like_sf"/>
</dbReference>
<keyword evidence="11 16" id="KW-0630">Potassium</keyword>
<organism evidence="18 19">
    <name type="scientific">Anaerorhabdus furcosa</name>
    <dbReference type="NCBI Taxonomy" id="118967"/>
    <lineage>
        <taxon>Bacteria</taxon>
        <taxon>Bacillati</taxon>
        <taxon>Bacillota</taxon>
        <taxon>Erysipelotrichia</taxon>
        <taxon>Erysipelotrichales</taxon>
        <taxon>Erysipelotrichaceae</taxon>
        <taxon>Anaerorhabdus</taxon>
    </lineage>
</organism>
<evidence type="ECO:0000256" key="11">
    <source>
        <dbReference type="ARBA" id="ARBA00022958"/>
    </source>
</evidence>
<dbReference type="NCBIfam" id="TIGR01497">
    <property type="entry name" value="kdpB"/>
    <property type="match status" value="1"/>
</dbReference>
<comment type="function">
    <text evidence="16">Part of the high-affinity ATP-driven potassium transport (or Kdp) system, which catalyzes the hydrolysis of ATP coupled with the electrogenic transport of potassium into the cytoplasm. This subunit is responsible for energy coupling to the transport system and for the release of the potassium ions to the cytoplasm.</text>
</comment>
<dbReference type="GO" id="GO:0005524">
    <property type="term" value="F:ATP binding"/>
    <property type="evidence" value="ECO:0007669"/>
    <property type="project" value="UniProtKB-UniRule"/>
</dbReference>
<dbReference type="SUPFAM" id="SSF81665">
    <property type="entry name" value="Calcium ATPase, transmembrane domain M"/>
    <property type="match status" value="1"/>
</dbReference>
<dbReference type="InterPro" id="IPR023214">
    <property type="entry name" value="HAD_sf"/>
</dbReference>
<feature type="transmembrane region" description="Helical" evidence="16">
    <location>
        <begin position="254"/>
        <end position="276"/>
    </location>
</feature>
<feature type="binding site" evidence="16">
    <location>
        <begin position="373"/>
        <end position="380"/>
    </location>
    <ligand>
        <name>ATP</name>
        <dbReference type="ChEBI" id="CHEBI:30616"/>
    </ligand>
</feature>
<dbReference type="OrthoDB" id="9770315at2"/>
<dbReference type="Gene3D" id="3.40.1110.10">
    <property type="entry name" value="Calcium-transporting ATPase, cytoplasmic domain N"/>
    <property type="match status" value="1"/>
</dbReference>
<dbReference type="InterPro" id="IPR006391">
    <property type="entry name" value="P-type_ATPase_bsu_IA"/>
</dbReference>
<keyword evidence="4 16" id="KW-0633">Potassium transport</keyword>
<feature type="transmembrane region" description="Helical" evidence="16">
    <location>
        <begin position="584"/>
        <end position="605"/>
    </location>
</feature>
<evidence type="ECO:0000256" key="2">
    <source>
        <dbReference type="ARBA" id="ARBA00022448"/>
    </source>
</evidence>
<proteinExistence type="inferred from homology"/>
<feature type="binding site" evidence="16">
    <location>
        <position position="347"/>
    </location>
    <ligand>
        <name>ATP</name>
        <dbReference type="ChEBI" id="CHEBI:30616"/>
    </ligand>
</feature>
<evidence type="ECO:0000256" key="12">
    <source>
        <dbReference type="ARBA" id="ARBA00022967"/>
    </source>
</evidence>
<dbReference type="EMBL" id="FUWY01000002">
    <property type="protein sequence ID" value="SJZ53808.1"/>
    <property type="molecule type" value="Genomic_DNA"/>
</dbReference>
<keyword evidence="19" id="KW-1185">Reference proteome</keyword>
<dbReference type="PRINTS" id="PR00119">
    <property type="entry name" value="CATATPASE"/>
</dbReference>
<feature type="domain" description="P-type ATPase A" evidence="17">
    <location>
        <begin position="105"/>
        <end position="207"/>
    </location>
</feature>
<sequence length="682" mass="72848">MKQSKQNKLLTKEILIDSIKGAFVKLNPLYMIKNPVMFVVEVGFLITLILCFVPDLFGGDNSLRVYNIIVSVVLFVTVLFANFAEAVAEGRGKAQAASLKKTQKDTKARLLDANGNETIVSSNELKKGDIVIVSAGELIPNDGEVIEGVASVDESAITGESAPVVRESGGDFCSVTGGTTVVSDYLKIRITSDPGNSFLDRMISLVEGASRKKTPNEIALNTLLVSLTIIFLIVIVTLYPIGKYSGVTLSISTLVALTVCLIPTTIGGLLSAIGIAGMDRVTRFNVIAMSGKAVEACGDVDTMILDKTGTITFGNRLAAEFLPVEGIDKSELVNAAMISSLFDETPEGKSTLDLGKKLGFEVPKVESKEVFEFSAQTRMSGVDLVNGIKIRKGASDAISHYIQEIGGRIPSDLKKHVDEVAYLGGTPLTVCSDDKILGVIYLKDTVKPGMKERFERLRAIGIKTIMCTGDNPLTAATIAGEAGVDDFIAECKPEDKIDVIKREQDKGKIVAMTGDGTNDAPALAQANVGLAMNSGTTAAKEAANMVDLDSDPTKILEVVEIGKQMLITRGSLTTFSIANDIAKYFAIIPAMFMIAIPELAVLNIMHLSSPLSAILSALIFNAIIIPCLIPLAMKGVKYRPMSSNKMLIRNLLIYGVGGVITPFIAIKIIDVIIYPLLVMIGL</sequence>
<dbReference type="InterPro" id="IPR023299">
    <property type="entry name" value="ATPase_P-typ_cyto_dom_N"/>
</dbReference>
<keyword evidence="13 16" id="KW-1133">Transmembrane helix</keyword>
<dbReference type="InterPro" id="IPR018303">
    <property type="entry name" value="ATPase_P-typ_P_site"/>
</dbReference>
<dbReference type="EC" id="7.2.2.6" evidence="16"/>
<feature type="transmembrane region" description="Helical" evidence="16">
    <location>
        <begin position="218"/>
        <end position="242"/>
    </location>
</feature>
<dbReference type="Gene3D" id="3.40.50.1000">
    <property type="entry name" value="HAD superfamily/HAD-like"/>
    <property type="match status" value="1"/>
</dbReference>
<keyword evidence="12 16" id="KW-1278">Translocase</keyword>
<keyword evidence="9 16" id="KW-0067">ATP-binding</keyword>
<comment type="subcellular location">
    <subcellularLocation>
        <location evidence="16">Cell membrane</location>
        <topology evidence="16">Multi-pass membrane protein</topology>
    </subcellularLocation>
    <subcellularLocation>
        <location evidence="1">Membrane</location>
        <topology evidence="1">Multi-pass membrane protein</topology>
    </subcellularLocation>
</comment>
<keyword evidence="7 16" id="KW-0479">Metal-binding</keyword>
<evidence type="ECO:0000256" key="16">
    <source>
        <dbReference type="HAMAP-Rule" id="MF_00285"/>
    </source>
</evidence>
<dbReference type="HAMAP" id="MF_00285">
    <property type="entry name" value="KdpB"/>
    <property type="match status" value="1"/>
</dbReference>
<dbReference type="GO" id="GO:0016887">
    <property type="term" value="F:ATP hydrolysis activity"/>
    <property type="evidence" value="ECO:0007669"/>
    <property type="project" value="InterPro"/>
</dbReference>
<evidence type="ECO:0000256" key="10">
    <source>
        <dbReference type="ARBA" id="ARBA00022842"/>
    </source>
</evidence>
<keyword evidence="2 16" id="KW-0813">Transport</keyword>
<dbReference type="SFLD" id="SFLDG00002">
    <property type="entry name" value="C1.7:_P-type_atpase_like"/>
    <property type="match status" value="1"/>
</dbReference>
<comment type="subunit">
    <text evidence="16">The system is composed of three essential subunits: KdpA, KdpB and KdpC.</text>
</comment>
<protein>
    <recommendedName>
        <fullName evidence="16">Potassium-transporting ATPase ATP-binding subunit</fullName>
        <ecNumber evidence="16">7.2.2.6</ecNumber>
    </recommendedName>
    <alternativeName>
        <fullName evidence="16">ATP phosphohydrolase [potassium-transporting] B chain</fullName>
    </alternativeName>
    <alternativeName>
        <fullName evidence="16">Potassium-binding and translocating subunit B</fullName>
    </alternativeName>
    <alternativeName>
        <fullName evidence="16">Potassium-translocating ATPase B chain</fullName>
    </alternativeName>
</protein>
<feature type="binding site" evidence="16">
    <location>
        <position position="519"/>
    </location>
    <ligand>
        <name>Mg(2+)</name>
        <dbReference type="ChEBI" id="CHEBI:18420"/>
    </ligand>
</feature>
<evidence type="ECO:0000256" key="3">
    <source>
        <dbReference type="ARBA" id="ARBA00022475"/>
    </source>
</evidence>
<evidence type="ECO:0000256" key="1">
    <source>
        <dbReference type="ARBA" id="ARBA00004141"/>
    </source>
</evidence>
<dbReference type="CDD" id="cd02078">
    <property type="entry name" value="P-type_ATPase_K"/>
    <property type="match status" value="1"/>
</dbReference>
<feature type="binding site" evidence="16">
    <location>
        <position position="343"/>
    </location>
    <ligand>
        <name>ATP</name>
        <dbReference type="ChEBI" id="CHEBI:30616"/>
    </ligand>
</feature>
<gene>
    <name evidence="16" type="primary">kdpB</name>
    <name evidence="18" type="ORF">SAMN02745191_0877</name>
</gene>
<evidence type="ECO:0000313" key="19">
    <source>
        <dbReference type="Proteomes" id="UP000243297"/>
    </source>
</evidence>
<evidence type="ECO:0000256" key="7">
    <source>
        <dbReference type="ARBA" id="ARBA00022723"/>
    </source>
</evidence>
<evidence type="ECO:0000256" key="13">
    <source>
        <dbReference type="ARBA" id="ARBA00022989"/>
    </source>
</evidence>
<dbReference type="STRING" id="118967.SAMN02745191_0877"/>
<dbReference type="RefSeq" id="WP_078711308.1">
    <property type="nucleotide sequence ID" value="NZ_FUWY01000002.1"/>
</dbReference>
<evidence type="ECO:0000313" key="18">
    <source>
        <dbReference type="EMBL" id="SJZ53808.1"/>
    </source>
</evidence>
<comment type="catalytic activity">
    <reaction evidence="16">
        <text>K(+)(out) + ATP + H2O = K(+)(in) + ADP + phosphate + H(+)</text>
        <dbReference type="Rhea" id="RHEA:16777"/>
        <dbReference type="ChEBI" id="CHEBI:15377"/>
        <dbReference type="ChEBI" id="CHEBI:15378"/>
        <dbReference type="ChEBI" id="CHEBI:29103"/>
        <dbReference type="ChEBI" id="CHEBI:30616"/>
        <dbReference type="ChEBI" id="CHEBI:43474"/>
        <dbReference type="ChEBI" id="CHEBI:456216"/>
        <dbReference type="EC" id="7.2.2.6"/>
    </reaction>
</comment>
<dbReference type="InterPro" id="IPR044492">
    <property type="entry name" value="P_typ_ATPase_HD_dom"/>
</dbReference>
<evidence type="ECO:0000256" key="6">
    <source>
        <dbReference type="ARBA" id="ARBA00022692"/>
    </source>
</evidence>
<dbReference type="InterPro" id="IPR023298">
    <property type="entry name" value="ATPase_P-typ_TM_dom_sf"/>
</dbReference>
<dbReference type="InterPro" id="IPR059000">
    <property type="entry name" value="ATPase_P-type_domA"/>
</dbReference>
<dbReference type="SUPFAM" id="SSF81653">
    <property type="entry name" value="Calcium ATPase, transduction domain A"/>
    <property type="match status" value="1"/>
</dbReference>
<evidence type="ECO:0000256" key="5">
    <source>
        <dbReference type="ARBA" id="ARBA00022553"/>
    </source>
</evidence>
<keyword evidence="14 16" id="KW-0406">Ion transport</keyword>
<evidence type="ECO:0000256" key="9">
    <source>
        <dbReference type="ARBA" id="ARBA00022840"/>
    </source>
</evidence>
<evidence type="ECO:0000256" key="8">
    <source>
        <dbReference type="ARBA" id="ARBA00022741"/>
    </source>
</evidence>
<dbReference type="InterPro" id="IPR008250">
    <property type="entry name" value="ATPase_P-typ_transduc_dom_A_sf"/>
</dbReference>
<keyword evidence="15 16" id="KW-0472">Membrane</keyword>
<dbReference type="Pfam" id="PF00122">
    <property type="entry name" value="E1-E2_ATPase"/>
    <property type="match status" value="1"/>
</dbReference>
<dbReference type="GO" id="GO:0005886">
    <property type="term" value="C:plasma membrane"/>
    <property type="evidence" value="ECO:0007669"/>
    <property type="project" value="UniProtKB-SubCell"/>
</dbReference>
<dbReference type="PANTHER" id="PTHR43743:SF1">
    <property type="entry name" value="POTASSIUM-TRANSPORTING ATPASE ATP-BINDING SUBUNIT"/>
    <property type="match status" value="1"/>
</dbReference>
<evidence type="ECO:0000256" key="4">
    <source>
        <dbReference type="ARBA" id="ARBA00022538"/>
    </source>
</evidence>
<feature type="transmembrane region" description="Helical" evidence="16">
    <location>
        <begin position="611"/>
        <end position="631"/>
    </location>
</feature>
<dbReference type="PROSITE" id="PS00154">
    <property type="entry name" value="ATPASE_E1_E2"/>
    <property type="match status" value="1"/>
</dbReference>
<keyword evidence="3 16" id="KW-1003">Cell membrane</keyword>
<name>A0A1T4LGT7_9FIRM</name>
<feature type="transmembrane region" description="Helical" evidence="16">
    <location>
        <begin position="36"/>
        <end position="57"/>
    </location>
</feature>